<dbReference type="SUPFAM" id="SSF81383">
    <property type="entry name" value="F-box domain"/>
    <property type="match status" value="2"/>
</dbReference>
<gene>
    <name evidence="2" type="ordered locus">AXX17_At3g53480</name>
</gene>
<dbReference type="InterPro" id="IPR036047">
    <property type="entry name" value="F-box-like_dom_sf"/>
</dbReference>
<feature type="domain" description="F-box" evidence="1">
    <location>
        <begin position="516"/>
        <end position="568"/>
    </location>
</feature>
<name>A0A178VJT5_ARATH</name>
<dbReference type="InterPro" id="IPR055294">
    <property type="entry name" value="FBL60-like"/>
</dbReference>
<dbReference type="InterPro" id="IPR001810">
    <property type="entry name" value="F-box_dom"/>
</dbReference>
<dbReference type="PROSITE" id="PS50181">
    <property type="entry name" value="FBOX"/>
    <property type="match status" value="1"/>
</dbReference>
<dbReference type="AlphaFoldDB" id="A0A178VJT5"/>
<dbReference type="Proteomes" id="UP000078284">
    <property type="component" value="Chromosome 3"/>
</dbReference>
<dbReference type="InterPro" id="IPR013101">
    <property type="entry name" value="LRR_PRU1-like"/>
</dbReference>
<proteinExistence type="predicted"/>
<dbReference type="SMART" id="SM00256">
    <property type="entry name" value="FBOX"/>
    <property type="match status" value="2"/>
</dbReference>
<dbReference type="SMART" id="SM00579">
    <property type="entry name" value="FBD"/>
    <property type="match status" value="2"/>
</dbReference>
<dbReference type="PANTHER" id="PTHR31293:SF25">
    <property type="entry name" value="F-BOX_RNI SUPERFAMILY PROTEIN"/>
    <property type="match status" value="1"/>
</dbReference>
<dbReference type="Pfam" id="PF00646">
    <property type="entry name" value="F-box"/>
    <property type="match status" value="2"/>
</dbReference>
<dbReference type="Gene3D" id="1.20.1280.50">
    <property type="match status" value="1"/>
</dbReference>
<dbReference type="CDD" id="cd22160">
    <property type="entry name" value="F-box_AtFBL13-like"/>
    <property type="match status" value="1"/>
</dbReference>
<dbReference type="Gene3D" id="3.80.10.10">
    <property type="entry name" value="Ribonuclease Inhibitor"/>
    <property type="match status" value="2"/>
</dbReference>
<evidence type="ECO:0000259" key="1">
    <source>
        <dbReference type="PROSITE" id="PS50181"/>
    </source>
</evidence>
<dbReference type="ExpressionAtlas" id="A0A178VJT5">
    <property type="expression patterns" value="baseline and differential"/>
</dbReference>
<evidence type="ECO:0000313" key="3">
    <source>
        <dbReference type="Proteomes" id="UP000078284"/>
    </source>
</evidence>
<reference evidence="3" key="1">
    <citation type="journal article" date="2016" name="Proc. Natl. Acad. Sci. U.S.A.">
        <title>Chromosome-level assembly of Arabidopsis thaliana Ler reveals the extent of translocation and inversion polymorphisms.</title>
        <authorList>
            <person name="Zapata L."/>
            <person name="Ding J."/>
            <person name="Willing E.M."/>
            <person name="Hartwig B."/>
            <person name="Bezdan D."/>
            <person name="Jiao W.B."/>
            <person name="Patel V."/>
            <person name="Velikkakam James G."/>
            <person name="Koornneef M."/>
            <person name="Ossowski S."/>
            <person name="Schneeberger K."/>
        </authorList>
    </citation>
    <scope>NUCLEOTIDE SEQUENCE [LARGE SCALE GENOMIC DNA]</scope>
    <source>
        <strain evidence="3">cv. Landsberg erecta</strain>
    </source>
</reference>
<dbReference type="SUPFAM" id="SSF52047">
    <property type="entry name" value="RNI-like"/>
    <property type="match status" value="2"/>
</dbReference>
<dbReference type="InterPro" id="IPR006566">
    <property type="entry name" value="FBD"/>
</dbReference>
<evidence type="ECO:0000313" key="2">
    <source>
        <dbReference type="EMBL" id="OAP06637.1"/>
    </source>
</evidence>
<comment type="caution">
    <text evidence="2">The sequence shown here is derived from an EMBL/GenBank/DDBJ whole genome shotgun (WGS) entry which is preliminary data.</text>
</comment>
<dbReference type="InterPro" id="IPR055411">
    <property type="entry name" value="LRR_FXL15/At3g58940/PEG3-like"/>
</dbReference>
<dbReference type="InterPro" id="IPR032675">
    <property type="entry name" value="LRR_dom_sf"/>
</dbReference>
<sequence length="932" mass="105993">MDRISSLSNDIISNIVSFLSAKDAAVASVLSKRWQNIYTIVPNLEFDNTLENQGSLTDFLNGLLALPASTRIKNVSIKRRGRDGPNRDADLNRFLCNVLKRGVLKLKLDIWVTLDGRYSLPVEVFTCKTLVELELGSILQIDLVPENALLPALKTLIIDAVQFSDQSGCAFQKLLSSCPVLVELRMLNVQWEHWQWSRRVSSPTLEKLTMNHRYHFGNTYYDMEGITFDTPSLTSLKYYDLPPKSYPTVNLDSLVEATISLTLPLHHAWTGKHARRGDTVPSVTNLIKGLRNVETLNLSSTDTVAAFYFSNEAIPVFENLHRLSIATEREFCWRTLPYLLKKPPNLESLVIGGPLHYNYQLGDGYESEEIYSEDDDEEESESDGDEPICECLSDYSFLESCLVKTVEISEYSGTKIELKHMKHFLEKLSCLELVKVFSHERDEEEHVQLRTNLLNLPRSSKCKTQFEFIPPQEGSSWVLRREGGSASSAAAIFFLPDLSGAGAGESLSDGADAEKMDLFSSLPDEVLCHILSFLTTKEAALASVVSKRWRNQFALVPNLDIDEEGKREREEILLSFMDFVDNVLALQADSPIKKFSLKCKTGVHPRRLDAWARLGPVLPMLKTLIIDSAWIRCDTIETFLPTFPVLEELSMSINEWPDWDETVTSASLRKLSIFTIGCENFSNPKSISFDIPSLVYFEYYDMVAEDYPKVNLTSVVEARISLLLDQDQIKRGRAPNNDEDDVLLRLRNGWKLMSGIRNVQKLYISLDTLQVLSLCCKSMPVFNNLKLLSVKTAENEGWEGMPVLLRNCPHLETLVFEGLRHFVTNKCGDACDYVSREDKGRSLVSCPVKKLQIKGFRGTIRELEMIKHFLYSFRCLEKVEIYAEEKGRTRTDLEVPGMFELIARMLRLYNEFYSCDVQFLVRSSLDKKWTAQ</sequence>
<dbReference type="Pfam" id="PF07723">
    <property type="entry name" value="LRR_2"/>
    <property type="match status" value="1"/>
</dbReference>
<dbReference type="EMBL" id="LUHQ01000003">
    <property type="protein sequence ID" value="OAP06637.1"/>
    <property type="molecule type" value="Genomic_DNA"/>
</dbReference>
<dbReference type="InterPro" id="IPR053781">
    <property type="entry name" value="F-box_AtFBL13-like"/>
</dbReference>
<dbReference type="PANTHER" id="PTHR31293">
    <property type="entry name" value="RNI-LIKE SUPERFAMILY PROTEIN"/>
    <property type="match status" value="1"/>
</dbReference>
<organism evidence="2 3">
    <name type="scientific">Arabidopsis thaliana</name>
    <name type="common">Mouse-ear cress</name>
    <dbReference type="NCBI Taxonomy" id="3702"/>
    <lineage>
        <taxon>Eukaryota</taxon>
        <taxon>Viridiplantae</taxon>
        <taxon>Streptophyta</taxon>
        <taxon>Embryophyta</taxon>
        <taxon>Tracheophyta</taxon>
        <taxon>Spermatophyta</taxon>
        <taxon>Magnoliopsida</taxon>
        <taxon>eudicotyledons</taxon>
        <taxon>Gunneridae</taxon>
        <taxon>Pentapetalae</taxon>
        <taxon>rosids</taxon>
        <taxon>malvids</taxon>
        <taxon>Brassicales</taxon>
        <taxon>Brassicaceae</taxon>
        <taxon>Camelineae</taxon>
        <taxon>Arabidopsis</taxon>
    </lineage>
</organism>
<dbReference type="Pfam" id="PF24758">
    <property type="entry name" value="LRR_At5g56370"/>
    <property type="match status" value="1"/>
</dbReference>
<accession>A0A178VJT5</accession>
<protein>
    <recommendedName>
        <fullName evidence="1">F-box domain-containing protein</fullName>
    </recommendedName>
</protein>